<comment type="caution">
    <text evidence="1">The sequence shown here is derived from an EMBL/GenBank/DDBJ whole genome shotgun (WGS) entry which is preliminary data.</text>
</comment>
<name>A0A1V4SZ05_9CLOT</name>
<protein>
    <submittedName>
        <fullName evidence="1">Competence protein A</fullName>
    </submittedName>
</protein>
<dbReference type="OrthoDB" id="5291956at2"/>
<dbReference type="PANTHER" id="PTHR32432">
    <property type="entry name" value="CELL DIVISION PROTEIN FTSA-RELATED"/>
    <property type="match status" value="1"/>
</dbReference>
<dbReference type="Proteomes" id="UP000191448">
    <property type="component" value="Unassembled WGS sequence"/>
</dbReference>
<dbReference type="Pfam" id="PF11104">
    <property type="entry name" value="PilM_2"/>
    <property type="match status" value="1"/>
</dbReference>
<dbReference type="SUPFAM" id="SSF53067">
    <property type="entry name" value="Actin-like ATPase domain"/>
    <property type="match status" value="1"/>
</dbReference>
<sequence>MFDKEAVALDISEENITILIGYKHNIREGATFKTPKGSFKNDDIIDLDAILDVIEPYITKKKKKAKEIMFSIRGQDIIIRHLSVPNTDEKLMRENVYFELKQFIGEKIEEYYSDFEILGYDKVDNNVANVMVVGVKKGKIDKYLEIAEELNLQVKAIDIFANNIGRVFKMLKTSTNQSVRLAGVLSIEGHSNSMVITELGKVVIEKYQGYGIYGANEEELKNEHEYNKFLDSIDLNREVDEENERKYDRFFKSLVTQYKLLIQFYSTGKLKKNLDKIYLVGSANRINGIHDYLENNFEVKVGEVPNFDDLKIVVKRPKDINLKDYLYTYGLLLRRE</sequence>
<evidence type="ECO:0000313" key="1">
    <source>
        <dbReference type="EMBL" id="OPX50864.1"/>
    </source>
</evidence>
<dbReference type="InterPro" id="IPR043129">
    <property type="entry name" value="ATPase_NBD"/>
</dbReference>
<gene>
    <name evidence="1" type="ORF">CLTHE_01440</name>
</gene>
<dbReference type="Gene3D" id="3.30.1490.300">
    <property type="match status" value="1"/>
</dbReference>
<organism evidence="1 2">
    <name type="scientific">Clostridium thermobutyricum DSM 4928</name>
    <dbReference type="NCBI Taxonomy" id="1121339"/>
    <lineage>
        <taxon>Bacteria</taxon>
        <taxon>Bacillati</taxon>
        <taxon>Bacillota</taxon>
        <taxon>Clostridia</taxon>
        <taxon>Eubacteriales</taxon>
        <taxon>Clostridiaceae</taxon>
        <taxon>Clostridium</taxon>
    </lineage>
</organism>
<dbReference type="Gene3D" id="3.30.420.40">
    <property type="match status" value="2"/>
</dbReference>
<dbReference type="EMBL" id="LTAY01000010">
    <property type="protein sequence ID" value="OPX50864.1"/>
    <property type="molecule type" value="Genomic_DNA"/>
</dbReference>
<reference evidence="1 2" key="1">
    <citation type="submission" date="2016-02" db="EMBL/GenBank/DDBJ databases">
        <title>Genome sequence of Clostridium thermobutyricum DSM 4928.</title>
        <authorList>
            <person name="Poehlein A."/>
            <person name="Daniel R."/>
        </authorList>
    </citation>
    <scope>NUCLEOTIDE SEQUENCE [LARGE SCALE GENOMIC DNA]</scope>
    <source>
        <strain evidence="1 2">DSM 4928</strain>
    </source>
</reference>
<dbReference type="AlphaFoldDB" id="A0A1V4SZ05"/>
<dbReference type="InterPro" id="IPR050696">
    <property type="entry name" value="FtsA/MreB"/>
</dbReference>
<accession>A0A1V4SZ05</accession>
<dbReference type="InterPro" id="IPR005883">
    <property type="entry name" value="PilM"/>
</dbReference>
<dbReference type="PANTHER" id="PTHR32432:SF3">
    <property type="entry name" value="ETHANOLAMINE UTILIZATION PROTEIN EUTJ"/>
    <property type="match status" value="1"/>
</dbReference>
<dbReference type="RefSeq" id="WP_158082632.1">
    <property type="nucleotide sequence ID" value="NZ_LTAY01000010.1"/>
</dbReference>
<proteinExistence type="predicted"/>
<evidence type="ECO:0000313" key="2">
    <source>
        <dbReference type="Proteomes" id="UP000191448"/>
    </source>
</evidence>